<dbReference type="EMBL" id="PDCK01000040">
    <property type="protein sequence ID" value="PRQ46787.1"/>
    <property type="molecule type" value="Genomic_DNA"/>
</dbReference>
<dbReference type="InterPro" id="IPR036047">
    <property type="entry name" value="F-box-like_dom_sf"/>
</dbReference>
<dbReference type="InterPro" id="IPR017451">
    <property type="entry name" value="F-box-assoc_interact_dom"/>
</dbReference>
<dbReference type="AlphaFoldDB" id="A0A2P6RK47"/>
<dbReference type="CDD" id="cd22157">
    <property type="entry name" value="F-box_AtFBW1-like"/>
    <property type="match status" value="1"/>
</dbReference>
<dbReference type="Proteomes" id="UP000238479">
    <property type="component" value="Chromosome 2"/>
</dbReference>
<dbReference type="SUPFAM" id="SSF81383">
    <property type="entry name" value="F-box domain"/>
    <property type="match status" value="1"/>
</dbReference>
<name>A0A2P6RK47_ROSCH</name>
<dbReference type="NCBIfam" id="TIGR01640">
    <property type="entry name" value="F_box_assoc_1"/>
    <property type="match status" value="1"/>
</dbReference>
<feature type="domain" description="F-box" evidence="1">
    <location>
        <begin position="10"/>
        <end position="50"/>
    </location>
</feature>
<sequence length="392" mass="45473">MEDRGQNVDLSPEIIYEILSRLPVKPLYRFKCVSKPWRSLISHPDFVANYSKAIENKDVFFRRRRLLFSLYGQRKRLYSLNLDQFLNENHNVDVDCLVATPTELDFVYNHIPTGRLGWIPFVQCSCYGLFLSLEASKGCYSVSLINPVTKESKTLEKAPIERSEPVKRYPWHLYGLGFDYSTNEYKVIHVRDYHHGTGLGFCVYTLQTDSWRQIDPLFPYNLLPFDGILLNGGVHWLVTKVADKSLVIMSFLLAEEEVREIALPPNVTTSSIQLVAFGNWLCITPQSRKDDEVTFNEFWIMKEYGVRESWTKMQVAIPFHQLSHSGFWTETYDLMVFDDSLVMYNFDDGTFWNLSIGKSSDDHFGTVGIYLESLPSLNRSRTTRPKEDESTQ</sequence>
<dbReference type="InterPro" id="IPR001810">
    <property type="entry name" value="F-box_dom"/>
</dbReference>
<dbReference type="OMA" id="YWESIVS"/>
<dbReference type="InterPro" id="IPR050796">
    <property type="entry name" value="SCF_F-box_component"/>
</dbReference>
<dbReference type="STRING" id="74649.A0A2P6RK47"/>
<accession>A0A2P6RK47</accession>
<gene>
    <name evidence="2" type="ORF">RchiOBHm_Chr2g0092791</name>
</gene>
<evidence type="ECO:0000313" key="3">
    <source>
        <dbReference type="Proteomes" id="UP000238479"/>
    </source>
</evidence>
<evidence type="ECO:0000259" key="1">
    <source>
        <dbReference type="SMART" id="SM00256"/>
    </source>
</evidence>
<dbReference type="Pfam" id="PF07734">
    <property type="entry name" value="FBA_1"/>
    <property type="match status" value="1"/>
</dbReference>
<reference evidence="2 3" key="1">
    <citation type="journal article" date="2018" name="Nat. Genet.">
        <title>The Rosa genome provides new insights in the design of modern roses.</title>
        <authorList>
            <person name="Bendahmane M."/>
        </authorList>
    </citation>
    <scope>NUCLEOTIDE SEQUENCE [LARGE SCALE GENOMIC DNA]</scope>
    <source>
        <strain evidence="3">cv. Old Blush</strain>
    </source>
</reference>
<dbReference type="PANTHER" id="PTHR31672">
    <property type="entry name" value="BNACNNG10540D PROTEIN"/>
    <property type="match status" value="1"/>
</dbReference>
<dbReference type="SMART" id="SM00256">
    <property type="entry name" value="FBOX"/>
    <property type="match status" value="1"/>
</dbReference>
<protein>
    <submittedName>
        <fullName evidence="2">Putative F-box domain-containing protein</fullName>
    </submittedName>
</protein>
<dbReference type="OrthoDB" id="1137034at2759"/>
<dbReference type="Gramene" id="PRQ46787">
    <property type="protein sequence ID" value="PRQ46787"/>
    <property type="gene ID" value="RchiOBHm_Chr2g0092791"/>
</dbReference>
<dbReference type="Pfam" id="PF00646">
    <property type="entry name" value="F-box"/>
    <property type="match status" value="1"/>
</dbReference>
<evidence type="ECO:0000313" key="2">
    <source>
        <dbReference type="EMBL" id="PRQ46787.1"/>
    </source>
</evidence>
<comment type="caution">
    <text evidence="2">The sequence shown here is derived from an EMBL/GenBank/DDBJ whole genome shotgun (WGS) entry which is preliminary data.</text>
</comment>
<organism evidence="2 3">
    <name type="scientific">Rosa chinensis</name>
    <name type="common">China rose</name>
    <dbReference type="NCBI Taxonomy" id="74649"/>
    <lineage>
        <taxon>Eukaryota</taxon>
        <taxon>Viridiplantae</taxon>
        <taxon>Streptophyta</taxon>
        <taxon>Embryophyta</taxon>
        <taxon>Tracheophyta</taxon>
        <taxon>Spermatophyta</taxon>
        <taxon>Magnoliopsida</taxon>
        <taxon>eudicotyledons</taxon>
        <taxon>Gunneridae</taxon>
        <taxon>Pentapetalae</taxon>
        <taxon>rosids</taxon>
        <taxon>fabids</taxon>
        <taxon>Rosales</taxon>
        <taxon>Rosaceae</taxon>
        <taxon>Rosoideae</taxon>
        <taxon>Rosoideae incertae sedis</taxon>
        <taxon>Rosa</taxon>
    </lineage>
</organism>
<keyword evidence="3" id="KW-1185">Reference proteome</keyword>
<dbReference type="PANTHER" id="PTHR31672:SF13">
    <property type="entry name" value="F-BOX PROTEIN CPR30-LIKE"/>
    <property type="match status" value="1"/>
</dbReference>
<dbReference type="InterPro" id="IPR006527">
    <property type="entry name" value="F-box-assoc_dom_typ1"/>
</dbReference>
<proteinExistence type="predicted"/>
<dbReference type="Gene3D" id="1.20.1280.50">
    <property type="match status" value="1"/>
</dbReference>